<gene>
    <name evidence="1" type="ORF">FMOSSE_LOCUS16464</name>
</gene>
<evidence type="ECO:0000313" key="2">
    <source>
        <dbReference type="Proteomes" id="UP000789375"/>
    </source>
</evidence>
<protein>
    <submittedName>
        <fullName evidence="1">14590_t:CDS:1</fullName>
    </submittedName>
</protein>
<dbReference type="AlphaFoldDB" id="A0A9N9IRQ5"/>
<dbReference type="EMBL" id="CAJVPP010023470">
    <property type="protein sequence ID" value="CAG8747405.1"/>
    <property type="molecule type" value="Genomic_DNA"/>
</dbReference>
<proteinExistence type="predicted"/>
<keyword evidence="2" id="KW-1185">Reference proteome</keyword>
<dbReference type="Proteomes" id="UP000789375">
    <property type="component" value="Unassembled WGS sequence"/>
</dbReference>
<accession>A0A9N9IRQ5</accession>
<feature type="non-terminal residue" evidence="1">
    <location>
        <position position="135"/>
    </location>
</feature>
<evidence type="ECO:0000313" key="1">
    <source>
        <dbReference type="EMBL" id="CAG8747405.1"/>
    </source>
</evidence>
<sequence length="135" mass="15264">MITKDSSSVTSDLIYYEEDFSITSIESITFPEQVVKELISVISSNKSSAKISPIKSSMVETSENIDTECQKISYNQKVEQDLRWELSFTEVSNSKINKMFDIQISKFSLKAILMGSSEITAQNIVELFKVAMKLK</sequence>
<name>A0A9N9IRQ5_FUNMO</name>
<organism evidence="1 2">
    <name type="scientific">Funneliformis mosseae</name>
    <name type="common">Endomycorrhizal fungus</name>
    <name type="synonym">Glomus mosseae</name>
    <dbReference type="NCBI Taxonomy" id="27381"/>
    <lineage>
        <taxon>Eukaryota</taxon>
        <taxon>Fungi</taxon>
        <taxon>Fungi incertae sedis</taxon>
        <taxon>Mucoromycota</taxon>
        <taxon>Glomeromycotina</taxon>
        <taxon>Glomeromycetes</taxon>
        <taxon>Glomerales</taxon>
        <taxon>Glomeraceae</taxon>
        <taxon>Funneliformis</taxon>
    </lineage>
</organism>
<reference evidence="1" key="1">
    <citation type="submission" date="2021-06" db="EMBL/GenBank/DDBJ databases">
        <authorList>
            <person name="Kallberg Y."/>
            <person name="Tangrot J."/>
            <person name="Rosling A."/>
        </authorList>
    </citation>
    <scope>NUCLEOTIDE SEQUENCE</scope>
    <source>
        <strain evidence="1">87-6 pot B 2015</strain>
    </source>
</reference>
<comment type="caution">
    <text evidence="1">The sequence shown here is derived from an EMBL/GenBank/DDBJ whole genome shotgun (WGS) entry which is preliminary data.</text>
</comment>